<keyword evidence="2 6" id="KW-0645">Protease</keyword>
<dbReference type="RefSeq" id="XP_013384250.1">
    <property type="nucleotide sequence ID" value="XM_013528796.2"/>
</dbReference>
<dbReference type="InterPro" id="IPR008256">
    <property type="entry name" value="Peptidase_S1B"/>
</dbReference>
<dbReference type="STRING" id="7574.A0A1S3HGV3"/>
<dbReference type="GO" id="GO:0008236">
    <property type="term" value="F:serine-type peptidase activity"/>
    <property type="evidence" value="ECO:0007669"/>
    <property type="project" value="UniProtKB-KW"/>
</dbReference>
<organism evidence="8 9">
    <name type="scientific">Lingula anatina</name>
    <name type="common">Brachiopod</name>
    <name type="synonym">Lingula unguis</name>
    <dbReference type="NCBI Taxonomy" id="7574"/>
    <lineage>
        <taxon>Eukaryota</taxon>
        <taxon>Metazoa</taxon>
        <taxon>Spiralia</taxon>
        <taxon>Lophotrochozoa</taxon>
        <taxon>Brachiopoda</taxon>
        <taxon>Linguliformea</taxon>
        <taxon>Lingulata</taxon>
        <taxon>Lingulida</taxon>
        <taxon>Linguloidea</taxon>
        <taxon>Lingulidae</taxon>
        <taxon>Lingula</taxon>
    </lineage>
</organism>
<evidence type="ECO:0000313" key="9">
    <source>
        <dbReference type="RefSeq" id="XP_013384249.1"/>
    </source>
</evidence>
<dbReference type="InterPro" id="IPR043504">
    <property type="entry name" value="Peptidase_S1_PA_chymotrypsin"/>
</dbReference>
<dbReference type="RefSeq" id="XP_013384249.1">
    <property type="nucleotide sequence ID" value="XM_013528795.1"/>
</dbReference>
<comment type="similarity">
    <text evidence="1 6">Belongs to the peptidase S1B family.</text>
</comment>
<keyword evidence="3" id="KW-0732">Signal</keyword>
<accession>A0A1S3HGV3</accession>
<dbReference type="Gene3D" id="2.40.10.10">
    <property type="entry name" value="Trypsin-like serine proteases"/>
    <property type="match status" value="2"/>
</dbReference>
<evidence type="ECO:0000256" key="1">
    <source>
        <dbReference type="ARBA" id="ARBA00008764"/>
    </source>
</evidence>
<protein>
    <recommendedName>
        <fullName evidence="6">Serine protease</fullName>
        <ecNumber evidence="6">3.4.21.-</ecNumber>
    </recommendedName>
</protein>
<dbReference type="PRINTS" id="PR00839">
    <property type="entry name" value="V8PROTEASE"/>
</dbReference>
<dbReference type="GeneID" id="106154449"/>
<dbReference type="InterPro" id="IPR009003">
    <property type="entry name" value="Peptidase_S1_PA"/>
</dbReference>
<keyword evidence="4 6" id="KW-0378">Hydrolase</keyword>
<evidence type="ECO:0000256" key="5">
    <source>
        <dbReference type="ARBA" id="ARBA00022825"/>
    </source>
</evidence>
<dbReference type="SUPFAM" id="SSF50494">
    <property type="entry name" value="Trypsin-like serine proteases"/>
    <property type="match status" value="1"/>
</dbReference>
<dbReference type="InterPro" id="IPR050966">
    <property type="entry name" value="Glutamyl_endopeptidase"/>
</dbReference>
<name>A0A1S3HGV3_LINAN</name>
<evidence type="ECO:0000256" key="4">
    <source>
        <dbReference type="ARBA" id="ARBA00022801"/>
    </source>
</evidence>
<keyword evidence="5 6" id="KW-0720">Serine protease</keyword>
<dbReference type="AlphaFoldDB" id="A0A1S3HGV3"/>
<dbReference type="PANTHER" id="PTHR15462">
    <property type="entry name" value="SERINE PROTEASE"/>
    <property type="match status" value="1"/>
</dbReference>
<dbReference type="GO" id="GO:0006508">
    <property type="term" value="P:proteolysis"/>
    <property type="evidence" value="ECO:0007669"/>
    <property type="project" value="UniProtKB-KW"/>
</dbReference>
<evidence type="ECO:0000313" key="8">
    <source>
        <dbReference type="Proteomes" id="UP000085678"/>
    </source>
</evidence>
<sequence length="360" mass="39958">MSYYDRTPRGGVRRFAPPASGGSPFPWAHDHSPERSPVVRDLNDGAIPVPELTGPLHIRSSNGLSTERIPTHVPPRDMPHAHLTRKSTYVQEDAKLEGAIFYGVDDNEYKKLNNSAMMSQGFLPESIVQGDERIHITPCTSQPYRWVCYLVMTASDGKKFAGTGAFTSMISGKGGLILTAGHNLYMHTHGGYVKYLDIYPGLDGRSAPLGAYRVYPTHFRVSQNYVNNKIASEDYGAILLPASYVDYNQDEFGFGYSIIDDVNLLNQVTSLAGYPNDKPIGSLHLGGGRVQAVSDRRIFYDTDTAKGQSGSPVWMWNRHHFVLVGIHLKGVPEEGGYNSARRITKDLVAQVQQWTREIKQ</sequence>
<keyword evidence="8" id="KW-1185">Reference proteome</keyword>
<dbReference type="Proteomes" id="UP000085678">
    <property type="component" value="Unplaced"/>
</dbReference>
<evidence type="ECO:0000256" key="7">
    <source>
        <dbReference type="SAM" id="MobiDB-lite"/>
    </source>
</evidence>
<evidence type="ECO:0000313" key="10">
    <source>
        <dbReference type="RefSeq" id="XP_013384250.1"/>
    </source>
</evidence>
<dbReference type="PANTHER" id="PTHR15462:SF8">
    <property type="entry name" value="SERINE PROTEASE"/>
    <property type="match status" value="1"/>
</dbReference>
<evidence type="ECO:0000256" key="3">
    <source>
        <dbReference type="ARBA" id="ARBA00022729"/>
    </source>
</evidence>
<evidence type="ECO:0000256" key="6">
    <source>
        <dbReference type="RuleBase" id="RU004296"/>
    </source>
</evidence>
<feature type="compositionally biased region" description="Basic and acidic residues" evidence="7">
    <location>
        <begin position="28"/>
        <end position="43"/>
    </location>
</feature>
<proteinExistence type="inferred from homology"/>
<dbReference type="OrthoDB" id="3693942at2759"/>
<evidence type="ECO:0000256" key="2">
    <source>
        <dbReference type="ARBA" id="ARBA00022670"/>
    </source>
</evidence>
<dbReference type="EC" id="3.4.21.-" evidence="6"/>
<gene>
    <name evidence="9 10" type="primary">LOC106154449</name>
</gene>
<reference evidence="9 10" key="1">
    <citation type="submission" date="2025-04" db="UniProtKB">
        <authorList>
            <consortium name="RefSeq"/>
        </authorList>
    </citation>
    <scope>IDENTIFICATION</scope>
    <source>
        <tissue evidence="9 10">Gonads</tissue>
    </source>
</reference>
<feature type="region of interest" description="Disordered" evidence="7">
    <location>
        <begin position="1"/>
        <end position="81"/>
    </location>
</feature>
<dbReference type="KEGG" id="lak:106154449"/>